<proteinExistence type="predicted"/>
<dbReference type="EMBL" id="BAAAQK010000024">
    <property type="protein sequence ID" value="GAA1869804.1"/>
    <property type="molecule type" value="Genomic_DNA"/>
</dbReference>
<evidence type="ECO:0000313" key="2">
    <source>
        <dbReference type="EMBL" id="GAA1869804.1"/>
    </source>
</evidence>
<evidence type="ECO:0000313" key="3">
    <source>
        <dbReference type="Proteomes" id="UP001500449"/>
    </source>
</evidence>
<evidence type="ECO:0000259" key="1">
    <source>
        <dbReference type="Pfam" id="PF14397"/>
    </source>
</evidence>
<dbReference type="InterPro" id="IPR039523">
    <property type="entry name" value="RimK-rel_E_lig_ATP-grasp"/>
</dbReference>
<comment type="caution">
    <text evidence="2">The sequence shown here is derived from an EMBL/GenBank/DDBJ whole genome shotgun (WGS) entry which is preliminary data.</text>
</comment>
<gene>
    <name evidence="2" type="ORF">GCM10009836_58010</name>
</gene>
<keyword evidence="3" id="KW-1185">Reference proteome</keyword>
<sequence>MTSLEALAFRALRAAGDVRFHRQHRGQAAAVLASVESERGATDPALIKACDDYAGDVLGRHGYAPWLRVYAAVAGEFRTGWIPDNYYGRIVLPAVQGPYGEVSKLKPLSRRLLQTDLLADVAYWVNGGLYGRDLEHLDRADLVAVLFADSDRVVFKSDDSVQGQGVRILDRAGFGADGLARLPSGVFQTYVRQHPLFAEFTPASVATIRITTTVTDDGGCRVRAAYLRLGRASDTHVQSTSHLRVALDPETGAFADDGFTTDWRTLTAHPDTGVTFAGNRAPGFGSCTAAVVELHRRMPFARNVGWDVVVDSDDEVKVLEWNAGHNDIKFSEAVQGPCFADLGWETLWRTR</sequence>
<dbReference type="Proteomes" id="UP001500449">
    <property type="component" value="Unassembled WGS sequence"/>
</dbReference>
<accession>A0ABN2NHR8</accession>
<dbReference type="RefSeq" id="WP_344424091.1">
    <property type="nucleotide sequence ID" value="NZ_BAAAQK010000024.1"/>
</dbReference>
<dbReference type="Pfam" id="PF14397">
    <property type="entry name" value="ATPgrasp_ST"/>
    <property type="match status" value="1"/>
</dbReference>
<protein>
    <recommendedName>
        <fullName evidence="1">Alpha-L-glutamate ligase-related protein ATP-grasp domain-containing protein</fullName>
    </recommendedName>
</protein>
<feature type="domain" description="Alpha-L-glutamate ligase-related protein ATP-grasp" evidence="1">
    <location>
        <begin position="186"/>
        <end position="335"/>
    </location>
</feature>
<reference evidence="2 3" key="1">
    <citation type="journal article" date="2019" name="Int. J. Syst. Evol. Microbiol.">
        <title>The Global Catalogue of Microorganisms (GCM) 10K type strain sequencing project: providing services to taxonomists for standard genome sequencing and annotation.</title>
        <authorList>
            <consortium name="The Broad Institute Genomics Platform"/>
            <consortium name="The Broad Institute Genome Sequencing Center for Infectious Disease"/>
            <person name="Wu L."/>
            <person name="Ma J."/>
        </authorList>
    </citation>
    <scope>NUCLEOTIDE SEQUENCE [LARGE SCALE GENOMIC DNA]</scope>
    <source>
        <strain evidence="2 3">JCM 16009</strain>
    </source>
</reference>
<name>A0ABN2NHR8_9PSEU</name>
<organism evidence="2 3">
    <name type="scientific">Pseudonocardia ailaonensis</name>
    <dbReference type="NCBI Taxonomy" id="367279"/>
    <lineage>
        <taxon>Bacteria</taxon>
        <taxon>Bacillati</taxon>
        <taxon>Actinomycetota</taxon>
        <taxon>Actinomycetes</taxon>
        <taxon>Pseudonocardiales</taxon>
        <taxon>Pseudonocardiaceae</taxon>
        <taxon>Pseudonocardia</taxon>
    </lineage>
</organism>